<organism evidence="2 3">
    <name type="scientific">Rhodococcus opacus M213</name>
    <dbReference type="NCBI Taxonomy" id="1129896"/>
    <lineage>
        <taxon>Bacteria</taxon>
        <taxon>Bacillati</taxon>
        <taxon>Actinomycetota</taxon>
        <taxon>Actinomycetes</taxon>
        <taxon>Mycobacteriales</taxon>
        <taxon>Nocardiaceae</taxon>
        <taxon>Rhodococcus</taxon>
    </lineage>
</organism>
<feature type="region of interest" description="Disordered" evidence="1">
    <location>
        <begin position="26"/>
        <end position="48"/>
    </location>
</feature>
<accession>K8X974</accession>
<dbReference type="EMBL" id="AJYC02000117">
    <property type="protein sequence ID" value="EKT78033.1"/>
    <property type="molecule type" value="Genomic_DNA"/>
</dbReference>
<dbReference type="AlphaFoldDB" id="K8X974"/>
<evidence type="ECO:0000256" key="1">
    <source>
        <dbReference type="SAM" id="MobiDB-lite"/>
    </source>
</evidence>
<sequence>MLIVAGRLQRLHIGAVAPTKLLQLTGPATGASRRGAQSRQERGHRQNEVADALATSGAVDDVLAKIDVGEVLIGDSGDR</sequence>
<protein>
    <submittedName>
        <fullName evidence="2">Uncharacterized protein</fullName>
    </submittedName>
</protein>
<feature type="compositionally biased region" description="Basic and acidic residues" evidence="1">
    <location>
        <begin position="39"/>
        <end position="48"/>
    </location>
</feature>
<reference evidence="2 3" key="1">
    <citation type="journal article" date="2013" name="Genome Announc.">
        <title>Draft Genome Sequence of Rhodococcus opacus Strain M213 Shows a Diverse Catabolic Potential.</title>
        <authorList>
            <person name="Pathak A."/>
            <person name="Green S.J."/>
            <person name="Ogram A."/>
            <person name="Chauhan A."/>
        </authorList>
    </citation>
    <scope>NUCLEOTIDE SEQUENCE [LARGE SCALE GENOMIC DNA]</scope>
    <source>
        <strain evidence="2 3">M213</strain>
    </source>
</reference>
<dbReference type="Proteomes" id="UP000005951">
    <property type="component" value="Unassembled WGS sequence"/>
</dbReference>
<proteinExistence type="predicted"/>
<gene>
    <name evidence="2" type="ORF">WSS_A34497</name>
</gene>
<name>K8X974_RHOOP</name>
<comment type="caution">
    <text evidence="2">The sequence shown here is derived from an EMBL/GenBank/DDBJ whole genome shotgun (WGS) entry which is preliminary data.</text>
</comment>
<dbReference type="RefSeq" id="WP_005263050.1">
    <property type="nucleotide sequence ID" value="NZ_AJYC02000117.1"/>
</dbReference>
<evidence type="ECO:0000313" key="3">
    <source>
        <dbReference type="Proteomes" id="UP000005951"/>
    </source>
</evidence>
<evidence type="ECO:0000313" key="2">
    <source>
        <dbReference type="EMBL" id="EKT78033.1"/>
    </source>
</evidence>